<dbReference type="RefSeq" id="WP_015314899.1">
    <property type="nucleotide sequence ID" value="NC_019973.1"/>
</dbReference>
<dbReference type="HOGENOM" id="CLU_081788_0_0_5"/>
<dbReference type="OrthoDB" id="9812555at2"/>
<dbReference type="GeneID" id="90988460"/>
<accession>L0KDP6</accession>
<dbReference type="SUPFAM" id="SSF51730">
    <property type="entry name" value="FAD-linked oxidoreductase"/>
    <property type="match status" value="1"/>
</dbReference>
<sequence length="300" mass="31933">MPEPKLCPAPKPAASAGLVRRDISIELAPAQVAAFRPTASAFPFGSRVFLTHLEGKPIALQVGAAKQLLEAGFIPVPHIGARHFATERDFRDLVLAHSRNGVREALFVGGNPLQARGPLENAAALLSHPVLADSTIRTAFIGGYPEGHPAIPANALTAALAQKIAICGERGLQPRLVSQFAFDGGAIGLWTAEIQRNYPDLAIHIGLAGVTSLAKLIKFGMLCGVGPSLAMLRRSAAGLFNILADKNPGDIIDAIEAHRPLGSFHLHFYPFGGWEKTLAWVAEHQLSTDVHPTHHIGESR</sequence>
<dbReference type="EMBL" id="CP003358">
    <property type="protein sequence ID" value="AGB43427.1"/>
    <property type="molecule type" value="Genomic_DNA"/>
</dbReference>
<evidence type="ECO:0000256" key="1">
    <source>
        <dbReference type="ARBA" id="ARBA00023002"/>
    </source>
</evidence>
<name>L0KDP6_MESAW</name>
<dbReference type="InterPro" id="IPR029041">
    <property type="entry name" value="FAD-linked_oxidoreductase-like"/>
</dbReference>
<gene>
    <name evidence="2" type="ordered locus">Mesau_00944</name>
</gene>
<dbReference type="STRING" id="754035.Mesau_00944"/>
<protein>
    <submittedName>
        <fullName evidence="2">5,10-methylenetetrahydrofolate reductase</fullName>
    </submittedName>
</protein>
<proteinExistence type="predicted"/>
<organism evidence="2 3">
    <name type="scientific">Mesorhizobium australicum (strain HAMBI 3006 / LMG 24608 / WSM2073)</name>
    <dbReference type="NCBI Taxonomy" id="754035"/>
    <lineage>
        <taxon>Bacteria</taxon>
        <taxon>Pseudomonadati</taxon>
        <taxon>Pseudomonadota</taxon>
        <taxon>Alphaproteobacteria</taxon>
        <taxon>Hyphomicrobiales</taxon>
        <taxon>Phyllobacteriaceae</taxon>
        <taxon>Mesorhizobium</taxon>
    </lineage>
</organism>
<dbReference type="Gene3D" id="3.20.20.220">
    <property type="match status" value="1"/>
</dbReference>
<dbReference type="GO" id="GO:0016491">
    <property type="term" value="F:oxidoreductase activity"/>
    <property type="evidence" value="ECO:0007669"/>
    <property type="project" value="UniProtKB-KW"/>
</dbReference>
<dbReference type="Proteomes" id="UP000010998">
    <property type="component" value="Chromosome"/>
</dbReference>
<dbReference type="eggNOG" id="COG0685">
    <property type="taxonomic scope" value="Bacteria"/>
</dbReference>
<evidence type="ECO:0000313" key="3">
    <source>
        <dbReference type="Proteomes" id="UP000010998"/>
    </source>
</evidence>
<keyword evidence="1" id="KW-0560">Oxidoreductase</keyword>
<dbReference type="AlphaFoldDB" id="L0KDP6"/>
<evidence type="ECO:0000313" key="2">
    <source>
        <dbReference type="EMBL" id="AGB43427.1"/>
    </source>
</evidence>
<keyword evidence="3" id="KW-1185">Reference proteome</keyword>
<dbReference type="KEGG" id="mam:Mesau_00944"/>
<reference evidence="3" key="1">
    <citation type="submission" date="2012-02" db="EMBL/GenBank/DDBJ databases">
        <title>Complete sequence of Mesorhizobium australicum WSM2073.</title>
        <authorList>
            <person name="Lucas S."/>
            <person name="Han J."/>
            <person name="Lapidus A."/>
            <person name="Cheng J.-F."/>
            <person name="Goodwin L."/>
            <person name="Pitluck S."/>
            <person name="Peters L."/>
            <person name="Gu W."/>
            <person name="Detter J.C."/>
            <person name="Han C."/>
            <person name="Tapia R."/>
            <person name="Land M."/>
            <person name="Hauser L."/>
            <person name="Kyrpides N."/>
            <person name="Ivanova N."/>
            <person name="Pagani I."/>
            <person name="Reeve W.G."/>
            <person name="Howieson J.G."/>
            <person name="Tiwari R.P."/>
            <person name="O'Hara G.W."/>
            <person name="Atkins C.A."/>
            <person name="Ronson C.W."/>
            <person name="Nandasena K.G."/>
            <person name="Woyke T."/>
        </authorList>
    </citation>
    <scope>NUCLEOTIDE SEQUENCE [LARGE SCALE GENOMIC DNA]</scope>
    <source>
        <strain evidence="3">LMG 24608 / HAMBI 3006 / WSM2073</strain>
    </source>
</reference>